<feature type="chain" id="PRO_5041997102" evidence="2">
    <location>
        <begin position="19"/>
        <end position="194"/>
    </location>
</feature>
<gene>
    <name evidence="3" type="ORF">DdX_03921</name>
</gene>
<dbReference type="EMBL" id="JAKKPZ010000003">
    <property type="protein sequence ID" value="KAI1723749.1"/>
    <property type="molecule type" value="Genomic_DNA"/>
</dbReference>
<protein>
    <submittedName>
        <fullName evidence="3">Uncharacterized protein</fullName>
    </submittedName>
</protein>
<organism evidence="3 4">
    <name type="scientific">Ditylenchus destructor</name>
    <dbReference type="NCBI Taxonomy" id="166010"/>
    <lineage>
        <taxon>Eukaryota</taxon>
        <taxon>Metazoa</taxon>
        <taxon>Ecdysozoa</taxon>
        <taxon>Nematoda</taxon>
        <taxon>Chromadorea</taxon>
        <taxon>Rhabditida</taxon>
        <taxon>Tylenchina</taxon>
        <taxon>Tylenchomorpha</taxon>
        <taxon>Sphaerularioidea</taxon>
        <taxon>Anguinidae</taxon>
        <taxon>Anguininae</taxon>
        <taxon>Ditylenchus</taxon>
    </lineage>
</organism>
<keyword evidence="1" id="KW-0472">Membrane</keyword>
<keyword evidence="1" id="KW-0812">Transmembrane</keyword>
<dbReference type="Proteomes" id="UP001201812">
    <property type="component" value="Unassembled WGS sequence"/>
</dbReference>
<keyword evidence="4" id="KW-1185">Reference proteome</keyword>
<feature type="signal peptide" evidence="2">
    <location>
        <begin position="1"/>
        <end position="18"/>
    </location>
</feature>
<evidence type="ECO:0000313" key="4">
    <source>
        <dbReference type="Proteomes" id="UP001201812"/>
    </source>
</evidence>
<comment type="caution">
    <text evidence="3">The sequence shown here is derived from an EMBL/GenBank/DDBJ whole genome shotgun (WGS) entry which is preliminary data.</text>
</comment>
<proteinExistence type="predicted"/>
<feature type="transmembrane region" description="Helical" evidence="1">
    <location>
        <begin position="170"/>
        <end position="189"/>
    </location>
</feature>
<evidence type="ECO:0000313" key="3">
    <source>
        <dbReference type="EMBL" id="KAI1723749.1"/>
    </source>
</evidence>
<keyword evidence="1" id="KW-1133">Transmembrane helix</keyword>
<accession>A0AAD4NG50</accession>
<evidence type="ECO:0000256" key="2">
    <source>
        <dbReference type="SAM" id="SignalP"/>
    </source>
</evidence>
<name>A0AAD4NG50_9BILA</name>
<reference evidence="3" key="1">
    <citation type="submission" date="2022-01" db="EMBL/GenBank/DDBJ databases">
        <title>Genome Sequence Resource for Two Populations of Ditylenchus destructor, the Migratory Endoparasitic Phytonematode.</title>
        <authorList>
            <person name="Zhang H."/>
            <person name="Lin R."/>
            <person name="Xie B."/>
        </authorList>
    </citation>
    <scope>NUCLEOTIDE SEQUENCE</scope>
    <source>
        <strain evidence="3">BazhouSP</strain>
    </source>
</reference>
<keyword evidence="2" id="KW-0732">Signal</keyword>
<evidence type="ECO:0000256" key="1">
    <source>
        <dbReference type="SAM" id="Phobius"/>
    </source>
</evidence>
<dbReference type="AlphaFoldDB" id="A0AAD4NG50"/>
<sequence>MLLTSAISVLLLSPIVDGILERNMEEFGKAQKEMTVDVFSDESISLSQYRTPPASPTRHLLFTAKIRHTHSSSKKPKAIDLSNFEIYDENSAFPRKLSFSSMDDDVTAVMNNTVNKVQRVQSNDKVDLVSEAKSEQIRLDNAVGFLPSDIQICSGIDESSNECSPSLNTALIVSGGALVLGTAAVYVGYRYLNR</sequence>